<protein>
    <submittedName>
        <fullName evidence="1">Uncharacterized protein</fullName>
    </submittedName>
</protein>
<organism evidence="1 2">
    <name type="scientific">Plasmodium falciparum Tanzania</name>
    <name type="common">2000708</name>
    <dbReference type="NCBI Taxonomy" id="1036725"/>
    <lineage>
        <taxon>Eukaryota</taxon>
        <taxon>Sar</taxon>
        <taxon>Alveolata</taxon>
        <taxon>Apicomplexa</taxon>
        <taxon>Aconoidasida</taxon>
        <taxon>Haemosporida</taxon>
        <taxon>Plasmodiidae</taxon>
        <taxon>Plasmodium</taxon>
        <taxon>Plasmodium (Laverania)</taxon>
    </lineage>
</organism>
<name>A0A024VZX6_PLAFA</name>
<evidence type="ECO:0000313" key="1">
    <source>
        <dbReference type="EMBL" id="ETW33825.1"/>
    </source>
</evidence>
<gene>
    <name evidence="1" type="ORF">PFTANZ_05454</name>
</gene>
<sequence length="28" mass="3391">MCIFISTLHHQHTLLNYTKYICIYIFSS</sequence>
<dbReference type="AlphaFoldDB" id="A0A024VZX6"/>
<dbReference type="Proteomes" id="UP000030708">
    <property type="component" value="Unassembled WGS sequence"/>
</dbReference>
<evidence type="ECO:0000313" key="2">
    <source>
        <dbReference type="Proteomes" id="UP000030708"/>
    </source>
</evidence>
<dbReference type="EMBL" id="KI926556">
    <property type="protein sequence ID" value="ETW33825.1"/>
    <property type="molecule type" value="Genomic_DNA"/>
</dbReference>
<reference evidence="1 2" key="2">
    <citation type="submission" date="2013-02" db="EMBL/GenBank/DDBJ databases">
        <title>The Genome Sequence of Plasmodium falciparum Tanzania (2000708).</title>
        <authorList>
            <consortium name="The Broad Institute Genome Sequencing Platform"/>
            <consortium name="The Broad Institute Genome Sequencing Center for Infectious Disease"/>
            <person name="Neafsey D."/>
            <person name="Cheeseman I."/>
            <person name="Volkman S."/>
            <person name="Adams J."/>
            <person name="Walker B."/>
            <person name="Young S.K."/>
            <person name="Zeng Q."/>
            <person name="Gargeya S."/>
            <person name="Fitzgerald M."/>
            <person name="Haas B."/>
            <person name="Abouelleil A."/>
            <person name="Alvarado L."/>
            <person name="Arachchi H.M."/>
            <person name="Berlin A.M."/>
            <person name="Chapman S.B."/>
            <person name="Dewar J."/>
            <person name="Goldberg J."/>
            <person name="Griggs A."/>
            <person name="Gujja S."/>
            <person name="Hansen M."/>
            <person name="Howarth C."/>
            <person name="Imamovic A."/>
            <person name="Larimer J."/>
            <person name="McCowan C."/>
            <person name="Murphy C."/>
            <person name="Neiman D."/>
            <person name="Pearson M."/>
            <person name="Priest M."/>
            <person name="Roberts A."/>
            <person name="Saif S."/>
            <person name="Shea T."/>
            <person name="Sisk P."/>
            <person name="Sykes S."/>
            <person name="Wortman J."/>
            <person name="Nusbaum C."/>
            <person name="Birren B."/>
        </authorList>
    </citation>
    <scope>NUCLEOTIDE SEQUENCE [LARGE SCALE GENOMIC DNA]</scope>
    <source>
        <strain evidence="2">Tanzania (2000708)</strain>
    </source>
</reference>
<accession>A0A024VZX6</accession>
<reference evidence="1 2" key="1">
    <citation type="submission" date="2013-02" db="EMBL/GenBank/DDBJ databases">
        <title>The Genome Annotation of Plasmodium falciparum Tanzania (2000708).</title>
        <authorList>
            <consortium name="The Broad Institute Genome Sequencing Platform"/>
            <consortium name="The Broad Institute Genome Sequencing Center for Infectious Disease"/>
            <person name="Neafsey D."/>
            <person name="Hoffman S."/>
            <person name="Volkman S."/>
            <person name="Rosenthal P."/>
            <person name="Walker B."/>
            <person name="Young S.K."/>
            <person name="Zeng Q."/>
            <person name="Gargeya S."/>
            <person name="Fitzgerald M."/>
            <person name="Haas B."/>
            <person name="Abouelleil A."/>
            <person name="Allen A.W."/>
            <person name="Alvarado L."/>
            <person name="Arachchi H.M."/>
            <person name="Berlin A.M."/>
            <person name="Chapman S.B."/>
            <person name="Gainer-Dewar J."/>
            <person name="Goldberg J."/>
            <person name="Griggs A."/>
            <person name="Gujja S."/>
            <person name="Hansen M."/>
            <person name="Howarth C."/>
            <person name="Imamovic A."/>
            <person name="Ireland A."/>
            <person name="Larimer J."/>
            <person name="McCowan C."/>
            <person name="Murphy C."/>
            <person name="Pearson M."/>
            <person name="Poon T.W."/>
            <person name="Priest M."/>
            <person name="Roberts A."/>
            <person name="Saif S."/>
            <person name="Shea T."/>
            <person name="Sisk P."/>
            <person name="Sykes S."/>
            <person name="Wortman J."/>
            <person name="Nusbaum C."/>
            <person name="Birren B."/>
        </authorList>
    </citation>
    <scope>NUCLEOTIDE SEQUENCE [LARGE SCALE GENOMIC DNA]</scope>
    <source>
        <strain evidence="2">Tanzania (2000708)</strain>
    </source>
</reference>
<proteinExistence type="predicted"/>